<evidence type="ECO:0000313" key="2">
    <source>
        <dbReference type="Proteomes" id="UP001165960"/>
    </source>
</evidence>
<name>A0ACC2U8Y3_9FUNG</name>
<comment type="caution">
    <text evidence="1">The sequence shown here is derived from an EMBL/GenBank/DDBJ whole genome shotgun (WGS) entry which is preliminary data.</text>
</comment>
<gene>
    <name evidence="1" type="ORF">DSO57_1034110</name>
</gene>
<dbReference type="EMBL" id="QTSX02000989">
    <property type="protein sequence ID" value="KAJ9083500.1"/>
    <property type="molecule type" value="Genomic_DNA"/>
</dbReference>
<accession>A0ACC2U8Y3</accession>
<reference evidence="1" key="1">
    <citation type="submission" date="2022-04" db="EMBL/GenBank/DDBJ databases">
        <title>Genome of the entomopathogenic fungus Entomophthora muscae.</title>
        <authorList>
            <person name="Elya C."/>
            <person name="Lovett B.R."/>
            <person name="Lee E."/>
            <person name="Macias A.M."/>
            <person name="Hajek A.E."/>
            <person name="De Bivort B.L."/>
            <person name="Kasson M.T."/>
            <person name="De Fine Licht H.H."/>
            <person name="Stajich J.E."/>
        </authorList>
    </citation>
    <scope>NUCLEOTIDE SEQUENCE</scope>
    <source>
        <strain evidence="1">Berkeley</strain>
    </source>
</reference>
<keyword evidence="2" id="KW-1185">Reference proteome</keyword>
<evidence type="ECO:0000313" key="1">
    <source>
        <dbReference type="EMBL" id="KAJ9083500.1"/>
    </source>
</evidence>
<protein>
    <submittedName>
        <fullName evidence="1">Uncharacterized protein</fullName>
    </submittedName>
</protein>
<dbReference type="Proteomes" id="UP001165960">
    <property type="component" value="Unassembled WGS sequence"/>
</dbReference>
<sequence>MYLQFLFDRGSNCHSRALLGDEAAGIEIKLVFPTAFTSNQGNTRNVTAHGHYLDPQRPELLHILASFAARQRTRKSPRTSCRCTCKMGSARPLECMSVLCCAAMPALSTKPIYLHPF</sequence>
<organism evidence="1 2">
    <name type="scientific">Entomophthora muscae</name>
    <dbReference type="NCBI Taxonomy" id="34485"/>
    <lineage>
        <taxon>Eukaryota</taxon>
        <taxon>Fungi</taxon>
        <taxon>Fungi incertae sedis</taxon>
        <taxon>Zoopagomycota</taxon>
        <taxon>Entomophthoromycotina</taxon>
        <taxon>Entomophthoromycetes</taxon>
        <taxon>Entomophthorales</taxon>
        <taxon>Entomophthoraceae</taxon>
        <taxon>Entomophthora</taxon>
    </lineage>
</organism>
<proteinExistence type="predicted"/>